<keyword evidence="2" id="KW-0812">Transmembrane</keyword>
<feature type="region of interest" description="Disordered" evidence="4">
    <location>
        <begin position="1"/>
        <end position="20"/>
    </location>
</feature>
<proteinExistence type="predicted"/>
<feature type="domain" description="Bacterial surface antigen (D15)" evidence="5">
    <location>
        <begin position="327"/>
        <end position="620"/>
    </location>
</feature>
<keyword evidence="7" id="KW-1185">Reference proteome</keyword>
<keyword evidence="2" id="KW-1134">Transmembrane beta strand</keyword>
<evidence type="ECO:0000313" key="7">
    <source>
        <dbReference type="Proteomes" id="UP000193963"/>
    </source>
</evidence>
<keyword evidence="3" id="KW-0472">Membrane</keyword>
<evidence type="ECO:0000256" key="4">
    <source>
        <dbReference type="SAM" id="MobiDB-lite"/>
    </source>
</evidence>
<dbReference type="PANTHER" id="PTHR12815">
    <property type="entry name" value="SORTING AND ASSEMBLY MACHINERY SAMM50 PROTEIN FAMILY MEMBER"/>
    <property type="match status" value="1"/>
</dbReference>
<reference evidence="6 7" key="1">
    <citation type="submission" date="2017-03" db="EMBL/GenBank/DDBJ databases">
        <authorList>
            <person name="Afonso C.L."/>
            <person name="Miller P.J."/>
            <person name="Scott M.A."/>
            <person name="Spackman E."/>
            <person name="Goraichik I."/>
            <person name="Dimitrov K.M."/>
            <person name="Suarez D.L."/>
            <person name="Swayne D.E."/>
        </authorList>
    </citation>
    <scope>NUCLEOTIDE SEQUENCE [LARGE SCALE GENOMIC DNA]</scope>
    <source>
        <strain evidence="6 7">CECT 7751</strain>
    </source>
</reference>
<dbReference type="EMBL" id="FWFN01000001">
    <property type="protein sequence ID" value="SLN14864.1"/>
    <property type="molecule type" value="Genomic_DNA"/>
</dbReference>
<dbReference type="InterPro" id="IPR039910">
    <property type="entry name" value="D15-like"/>
</dbReference>
<dbReference type="GO" id="GO:0019867">
    <property type="term" value="C:outer membrane"/>
    <property type="evidence" value="ECO:0007669"/>
    <property type="project" value="InterPro"/>
</dbReference>
<dbReference type="AlphaFoldDB" id="A0A1X6Y9N9"/>
<comment type="subcellular location">
    <subcellularLocation>
        <location evidence="1">Membrane</location>
    </subcellularLocation>
</comment>
<dbReference type="InterPro" id="IPR000184">
    <property type="entry name" value="Bac_surfAg_D15"/>
</dbReference>
<gene>
    <name evidence="6" type="primary">tamA</name>
    <name evidence="6" type="ORF">PSM7751_00372</name>
</gene>
<evidence type="ECO:0000256" key="2">
    <source>
        <dbReference type="ARBA" id="ARBA00022452"/>
    </source>
</evidence>
<evidence type="ECO:0000256" key="1">
    <source>
        <dbReference type="ARBA" id="ARBA00004370"/>
    </source>
</evidence>
<dbReference type="RefSeq" id="WP_085886287.1">
    <property type="nucleotide sequence ID" value="NZ_FWFN01000001.1"/>
</dbReference>
<name>A0A1X6Y9N9_9RHOB</name>
<dbReference type="Gene3D" id="2.40.160.50">
    <property type="entry name" value="membrane protein fhac: a member of the omp85/tpsb transporter family"/>
    <property type="match status" value="1"/>
</dbReference>
<accession>A0A1X6Y9N9</accession>
<sequence>MTPRCPAAPAPASSRRQRSGRRSALRAALWATTLGAATLTLPLPGPLSAADVSVSVAGDEDLEGRMRAASLAVSAEDEGTTDAQELIAAAQADYRRLLAALYEDGYFSGAISIRIDGREASSMSVLDRDAQVNRIDISVTPGPRFSFGATSVAPLPEGVSPPEGFATGDPAGTVVMRQAAQAGRTAWAERGHAKAQITEQRITADHADRRVDAAFTIAPGPRLTFGPTLLSETARMSAVRPERIRAIAGLPEGEVYAPSEIDRAESRLRTAGAFASAVVTEAEEIGPNNTLPMTLEVEDAKPRRLGAGIEYATTDGLTLSGYWLHRNISGAADRLRFDAEVAGIGGETGGIDYALGATYTYPAFLSPDRSLIFGLDLAREDEPNYISTFAEASVGVDRYLTETLSANYELGFRISETEDANGTRDFTHLLLTGGLTWDNRDNSTNPTDGAYAEVTAMPFLGVSDTESGVLGTADLRGYRGFAEGRFVLAARLQMGVVAGPEIEEVPADWLFWSGGGDTVRGQGYQSLGVGSGNTATGGRGFAAVSTELRTRIGESWGAAAFVDYGYVSADPDFAGGEWQGGAGVGVRYFTSIGPIRADLAVPVTGSVDSVSVYVGIGQSF</sequence>
<evidence type="ECO:0000313" key="6">
    <source>
        <dbReference type="EMBL" id="SLN14864.1"/>
    </source>
</evidence>
<protein>
    <submittedName>
        <fullName evidence="6">Translocation and assembly module TamA</fullName>
    </submittedName>
</protein>
<dbReference type="OrthoDB" id="9769707at2"/>
<dbReference type="Proteomes" id="UP000193963">
    <property type="component" value="Unassembled WGS sequence"/>
</dbReference>
<evidence type="ECO:0000259" key="5">
    <source>
        <dbReference type="Pfam" id="PF01103"/>
    </source>
</evidence>
<evidence type="ECO:0000256" key="3">
    <source>
        <dbReference type="ARBA" id="ARBA00023136"/>
    </source>
</evidence>
<organism evidence="6 7">
    <name type="scientific">Pseudooceanicola marinus</name>
    <dbReference type="NCBI Taxonomy" id="396013"/>
    <lineage>
        <taxon>Bacteria</taxon>
        <taxon>Pseudomonadati</taxon>
        <taxon>Pseudomonadota</taxon>
        <taxon>Alphaproteobacteria</taxon>
        <taxon>Rhodobacterales</taxon>
        <taxon>Paracoccaceae</taxon>
        <taxon>Pseudooceanicola</taxon>
    </lineage>
</organism>
<dbReference type="Pfam" id="PF01103">
    <property type="entry name" value="Omp85"/>
    <property type="match status" value="1"/>
</dbReference>
<dbReference type="PANTHER" id="PTHR12815:SF42">
    <property type="entry name" value="BACTERIAL SURFACE ANTIGEN (D15) DOMAIN-CONTAINING PROTEIN"/>
    <property type="match status" value="1"/>
</dbReference>
<feature type="compositionally biased region" description="Low complexity" evidence="4">
    <location>
        <begin position="1"/>
        <end position="14"/>
    </location>
</feature>
<dbReference type="Gene3D" id="3.10.20.310">
    <property type="entry name" value="membrane protein fhac"/>
    <property type="match status" value="1"/>
</dbReference>